<dbReference type="EMBL" id="JALBCA010000026">
    <property type="protein sequence ID" value="KAI2389121.1"/>
    <property type="molecule type" value="Genomic_DNA"/>
</dbReference>
<gene>
    <name evidence="1" type="ORF">LOY88_002279</name>
</gene>
<protein>
    <submittedName>
        <fullName evidence="1">Uncharacterized protein</fullName>
    </submittedName>
</protein>
<comment type="caution">
    <text evidence="1">The sequence shown here is derived from an EMBL/GenBank/DDBJ whole genome shotgun (WGS) entry which is preliminary data.</text>
</comment>
<accession>A0ACB8UZS1</accession>
<reference evidence="1" key="1">
    <citation type="journal article" date="2022" name="bioRxiv">
        <title>Population genetic analysis of Ophidiomyces ophidiicola, the causative agent of snake fungal disease, indicates recent introductions to the USA.</title>
        <authorList>
            <person name="Ladner J.T."/>
            <person name="Palmer J.M."/>
            <person name="Ettinger C.L."/>
            <person name="Stajich J.E."/>
            <person name="Farrell T.M."/>
            <person name="Glorioso B.M."/>
            <person name="Lawson B."/>
            <person name="Price S.J."/>
            <person name="Stengle A.G."/>
            <person name="Grear D.A."/>
            <person name="Lorch J.M."/>
        </authorList>
    </citation>
    <scope>NUCLEOTIDE SEQUENCE</scope>
    <source>
        <strain evidence="1">NWHC 24266-5</strain>
    </source>
</reference>
<proteinExistence type="predicted"/>
<evidence type="ECO:0000313" key="1">
    <source>
        <dbReference type="EMBL" id="KAI2389121.1"/>
    </source>
</evidence>
<name>A0ACB8UZS1_9EURO</name>
<organism evidence="1">
    <name type="scientific">Ophidiomyces ophidiicola</name>
    <dbReference type="NCBI Taxonomy" id="1387563"/>
    <lineage>
        <taxon>Eukaryota</taxon>
        <taxon>Fungi</taxon>
        <taxon>Dikarya</taxon>
        <taxon>Ascomycota</taxon>
        <taxon>Pezizomycotina</taxon>
        <taxon>Eurotiomycetes</taxon>
        <taxon>Eurotiomycetidae</taxon>
        <taxon>Onygenales</taxon>
        <taxon>Onygenaceae</taxon>
        <taxon>Ophidiomyces</taxon>
    </lineage>
</organism>
<sequence length="479" mass="53862">MSEIPSISHFALPLPLWLQPVSYRTAKYDPPKRAKRAAAREEEEEDDDDDNDDNEEGRLETDNEEEDVDRSFDVVAARRSRESTVKSERSRRSVSSSAAAVLTPAEAHQYRVAGHAPESDLPGGNFPHSRRGSMSSAATPFVAPRRRRDVERDLALLNPPVFARGRSTMARSTLRLRHLGVLTTILHRCLLQGDYVRAGRAWGLLLRDEWGGHALDVRTEGRWGVGAEILLRSRNGGDGGEDDDGGWFSRAGFDKARYYYDRLVLHFPYRKHAPHALGPLHFYPAMFGLWISVVQEESRAAREAPLDEPEPEFIYDPNENMSICSGTASDDRRRRAQAVARARTAELDEAQRIAARLDDLLVSPPFSDSYELLRLRAMISLWIADLFVSSVSPDDAAAAAGGYETDNFAPAARYDHDGDVSMAYDEPVDSILARMEEGLGNERKAAEVEKARAFFHRARRRKEGPLSDMDRLYIRKLQE</sequence>